<dbReference type="InterPro" id="IPR037041">
    <property type="entry name" value="Trigger_fac_C_sf"/>
</dbReference>
<keyword evidence="10" id="KW-0175">Coiled coil</keyword>
<dbReference type="GO" id="GO:0003755">
    <property type="term" value="F:peptidyl-prolyl cis-trans isomerase activity"/>
    <property type="evidence" value="ECO:0007669"/>
    <property type="project" value="UniProtKB-KW"/>
</dbReference>
<dbReference type="GO" id="GO:0015031">
    <property type="term" value="P:protein transport"/>
    <property type="evidence" value="ECO:0007669"/>
    <property type="project" value="InterPro"/>
</dbReference>
<dbReference type="SUPFAM" id="SSF102735">
    <property type="entry name" value="Trigger factor ribosome-binding domain"/>
    <property type="match status" value="1"/>
</dbReference>
<evidence type="ECO:0000313" key="13">
    <source>
        <dbReference type="EMBL" id="OHA14913.1"/>
    </source>
</evidence>
<organism evidence="13 14">
    <name type="scientific">Candidatus Tagabacteria bacterium RIFCSPLOWO2_01_FULL_39_11</name>
    <dbReference type="NCBI Taxonomy" id="1802295"/>
    <lineage>
        <taxon>Bacteria</taxon>
        <taxon>Candidatus Tagaibacteriota</taxon>
    </lineage>
</organism>
<evidence type="ECO:0000256" key="4">
    <source>
        <dbReference type="ARBA" id="ARBA00013194"/>
    </source>
</evidence>
<protein>
    <recommendedName>
        <fullName evidence="5">Trigger factor</fullName>
        <ecNumber evidence="4">5.2.1.8</ecNumber>
    </recommendedName>
    <alternativeName>
        <fullName evidence="9">PPIase</fullName>
    </alternativeName>
</protein>
<evidence type="ECO:0000259" key="12">
    <source>
        <dbReference type="Pfam" id="PF05698"/>
    </source>
</evidence>
<evidence type="ECO:0000256" key="6">
    <source>
        <dbReference type="ARBA" id="ARBA00023110"/>
    </source>
</evidence>
<evidence type="ECO:0000256" key="3">
    <source>
        <dbReference type="ARBA" id="ARBA00005464"/>
    </source>
</evidence>
<comment type="similarity">
    <text evidence="3">Belongs to the FKBP-type PPIase family. Tig subfamily.</text>
</comment>
<dbReference type="InterPro" id="IPR027304">
    <property type="entry name" value="Trigger_fact/SurA_dom_sf"/>
</dbReference>
<evidence type="ECO:0000256" key="2">
    <source>
        <dbReference type="ARBA" id="ARBA00004496"/>
    </source>
</evidence>
<sequence>MKQFYEAVMFKTRLLCCNFSKNIAKLNIMNIIEVKKFPNSQMEILAELTSEEFVKSYRKSVEELSRDINIPGFRPGRAPESIIREKIGENKILQTAADIAVKEAYFNILKSENIEAVGRPEITVTKIVNPLLVLKTGDSPLCFKIKIAILPEVKLPDDYKSIAKEVFSKKEEIVVEDKEIENALDYIRRSKIAKKNLENRKEADKNEENLPELDDDFARSLGSFQNLNELKETIKKNIFLEKEMKAGEKKRVEALESLSSKINAEIPDVLIESEQEKLFNTLKHDLEHMGLKWEDYLSRVKKSEAEINEELKKDALKRVWFALVLDAVAKKENIEVSDEEIEKKEDEIMASYSEEQKNKLDRERLKIYTYDVLRNEKVFIFLAS</sequence>
<dbReference type="Pfam" id="PF05698">
    <property type="entry name" value="Trigger_C"/>
    <property type="match status" value="1"/>
</dbReference>
<comment type="caution">
    <text evidence="13">The sequence shown here is derived from an EMBL/GenBank/DDBJ whole genome shotgun (WGS) entry which is preliminary data.</text>
</comment>
<evidence type="ECO:0000256" key="5">
    <source>
        <dbReference type="ARBA" id="ARBA00016902"/>
    </source>
</evidence>
<gene>
    <name evidence="13" type="ORF">A2909_01565</name>
</gene>
<evidence type="ECO:0000256" key="10">
    <source>
        <dbReference type="SAM" id="Coils"/>
    </source>
</evidence>
<dbReference type="EMBL" id="MHQZ01000001">
    <property type="protein sequence ID" value="OHA14913.1"/>
    <property type="molecule type" value="Genomic_DNA"/>
</dbReference>
<feature type="domain" description="Trigger factor ribosome-binding bacterial" evidence="11">
    <location>
        <begin position="32"/>
        <end position="185"/>
    </location>
</feature>
<feature type="domain" description="Trigger factor C-terminal" evidence="12">
    <location>
        <begin position="227"/>
        <end position="381"/>
    </location>
</feature>
<dbReference type="InterPro" id="IPR008881">
    <property type="entry name" value="Trigger_fac_ribosome-bd_bac"/>
</dbReference>
<feature type="coiled-coil region" evidence="10">
    <location>
        <begin position="180"/>
        <end position="207"/>
    </location>
</feature>
<dbReference type="Gene3D" id="1.10.3120.10">
    <property type="entry name" value="Trigger factor, C-terminal domain"/>
    <property type="match status" value="1"/>
</dbReference>
<dbReference type="InterPro" id="IPR005215">
    <property type="entry name" value="Trig_fac"/>
</dbReference>
<dbReference type="GO" id="GO:0043022">
    <property type="term" value="F:ribosome binding"/>
    <property type="evidence" value="ECO:0007669"/>
    <property type="project" value="TreeGrafter"/>
</dbReference>
<comment type="catalytic activity">
    <reaction evidence="1">
        <text>[protein]-peptidylproline (omega=180) = [protein]-peptidylproline (omega=0)</text>
        <dbReference type="Rhea" id="RHEA:16237"/>
        <dbReference type="Rhea" id="RHEA-COMP:10747"/>
        <dbReference type="Rhea" id="RHEA-COMP:10748"/>
        <dbReference type="ChEBI" id="CHEBI:83833"/>
        <dbReference type="ChEBI" id="CHEBI:83834"/>
        <dbReference type="EC" id="5.2.1.8"/>
    </reaction>
</comment>
<keyword evidence="8" id="KW-0413">Isomerase</keyword>
<dbReference type="EC" id="5.2.1.8" evidence="4"/>
<proteinExistence type="inferred from homology"/>
<dbReference type="Pfam" id="PF05697">
    <property type="entry name" value="Trigger_N"/>
    <property type="match status" value="1"/>
</dbReference>
<evidence type="ECO:0000256" key="8">
    <source>
        <dbReference type="ARBA" id="ARBA00023235"/>
    </source>
</evidence>
<dbReference type="Proteomes" id="UP000178302">
    <property type="component" value="Unassembled WGS sequence"/>
</dbReference>
<dbReference type="GO" id="GO:0043335">
    <property type="term" value="P:protein unfolding"/>
    <property type="evidence" value="ECO:0007669"/>
    <property type="project" value="TreeGrafter"/>
</dbReference>
<dbReference type="PANTHER" id="PTHR30560">
    <property type="entry name" value="TRIGGER FACTOR CHAPERONE AND PEPTIDYL-PROLYL CIS/TRANS ISOMERASE"/>
    <property type="match status" value="1"/>
</dbReference>
<dbReference type="GO" id="GO:0051083">
    <property type="term" value="P:'de novo' cotranslational protein folding"/>
    <property type="evidence" value="ECO:0007669"/>
    <property type="project" value="TreeGrafter"/>
</dbReference>
<dbReference type="InterPro" id="IPR036611">
    <property type="entry name" value="Trigger_fac_ribosome-bd_sf"/>
</dbReference>
<evidence type="ECO:0000256" key="7">
    <source>
        <dbReference type="ARBA" id="ARBA00023186"/>
    </source>
</evidence>
<keyword evidence="6" id="KW-0697">Rotamase</keyword>
<evidence type="ECO:0000259" key="11">
    <source>
        <dbReference type="Pfam" id="PF05697"/>
    </source>
</evidence>
<dbReference type="GO" id="GO:0044183">
    <property type="term" value="F:protein folding chaperone"/>
    <property type="evidence" value="ECO:0007669"/>
    <property type="project" value="TreeGrafter"/>
</dbReference>
<dbReference type="SUPFAM" id="SSF109998">
    <property type="entry name" value="Triger factor/SurA peptide-binding domain-like"/>
    <property type="match status" value="1"/>
</dbReference>
<dbReference type="InterPro" id="IPR008880">
    <property type="entry name" value="Trigger_fac_C"/>
</dbReference>
<dbReference type="GO" id="GO:0005737">
    <property type="term" value="C:cytoplasm"/>
    <property type="evidence" value="ECO:0007669"/>
    <property type="project" value="UniProtKB-SubCell"/>
</dbReference>
<dbReference type="PANTHER" id="PTHR30560:SF3">
    <property type="entry name" value="TRIGGER FACTOR-LIKE PROTEIN TIG, CHLOROPLASTIC"/>
    <property type="match status" value="1"/>
</dbReference>
<evidence type="ECO:0000256" key="1">
    <source>
        <dbReference type="ARBA" id="ARBA00000971"/>
    </source>
</evidence>
<accession>A0A1G2LTN8</accession>
<dbReference type="AlphaFoldDB" id="A0A1G2LTN8"/>
<dbReference type="Gene3D" id="3.30.70.1050">
    <property type="entry name" value="Trigger factor ribosome-binding domain"/>
    <property type="match status" value="1"/>
</dbReference>
<keyword evidence="7" id="KW-0143">Chaperone</keyword>
<name>A0A1G2LTN8_9BACT</name>
<evidence type="ECO:0000256" key="9">
    <source>
        <dbReference type="ARBA" id="ARBA00029986"/>
    </source>
</evidence>
<evidence type="ECO:0000313" key="14">
    <source>
        <dbReference type="Proteomes" id="UP000178302"/>
    </source>
</evidence>
<comment type="subcellular location">
    <subcellularLocation>
        <location evidence="2">Cytoplasm</location>
    </subcellularLocation>
</comment>
<reference evidence="13 14" key="1">
    <citation type="journal article" date="2016" name="Nat. Commun.">
        <title>Thousands of microbial genomes shed light on interconnected biogeochemical processes in an aquifer system.</title>
        <authorList>
            <person name="Anantharaman K."/>
            <person name="Brown C.T."/>
            <person name="Hug L.A."/>
            <person name="Sharon I."/>
            <person name="Castelle C.J."/>
            <person name="Probst A.J."/>
            <person name="Thomas B.C."/>
            <person name="Singh A."/>
            <person name="Wilkins M.J."/>
            <person name="Karaoz U."/>
            <person name="Brodie E.L."/>
            <person name="Williams K.H."/>
            <person name="Hubbard S.S."/>
            <person name="Banfield J.F."/>
        </authorList>
    </citation>
    <scope>NUCLEOTIDE SEQUENCE [LARGE SCALE GENOMIC DNA]</scope>
</reference>